<feature type="signal peptide" evidence="2">
    <location>
        <begin position="1"/>
        <end position="22"/>
    </location>
</feature>
<evidence type="ECO:0000256" key="1">
    <source>
        <dbReference type="SAM" id="MobiDB-lite"/>
    </source>
</evidence>
<proteinExistence type="predicted"/>
<organism evidence="4 5">
    <name type="scientific">Antribacter soli</name>
    <dbReference type="NCBI Taxonomy" id="2910976"/>
    <lineage>
        <taxon>Bacteria</taxon>
        <taxon>Bacillati</taxon>
        <taxon>Actinomycetota</taxon>
        <taxon>Actinomycetes</taxon>
        <taxon>Micrococcales</taxon>
        <taxon>Promicromonosporaceae</taxon>
        <taxon>Antribacter</taxon>
    </lineage>
</organism>
<dbReference type="InterPro" id="IPR041183">
    <property type="entry name" value="Cyclophilin-like"/>
</dbReference>
<accession>A0AA41U7L6</accession>
<feature type="domain" description="Cyclophilin-like" evidence="3">
    <location>
        <begin position="75"/>
        <end position="184"/>
    </location>
</feature>
<keyword evidence="2" id="KW-0732">Signal</keyword>
<evidence type="ECO:0000259" key="3">
    <source>
        <dbReference type="Pfam" id="PF18050"/>
    </source>
</evidence>
<dbReference type="InterPro" id="IPR029000">
    <property type="entry name" value="Cyclophilin-like_dom_sf"/>
</dbReference>
<comment type="caution">
    <text evidence="4">The sequence shown here is derived from an EMBL/GenBank/DDBJ whole genome shotgun (WGS) entry which is preliminary data.</text>
</comment>
<name>A0AA41U7L6_9MICO</name>
<dbReference type="PROSITE" id="PS51257">
    <property type="entry name" value="PROKAR_LIPOPROTEIN"/>
    <property type="match status" value="1"/>
</dbReference>
<feature type="compositionally biased region" description="Low complexity" evidence="1">
    <location>
        <begin position="49"/>
        <end position="61"/>
    </location>
</feature>
<evidence type="ECO:0000313" key="4">
    <source>
        <dbReference type="EMBL" id="MCF4121711.1"/>
    </source>
</evidence>
<feature type="compositionally biased region" description="Pro residues" evidence="1">
    <location>
        <begin position="37"/>
        <end position="48"/>
    </location>
</feature>
<feature type="region of interest" description="Disordered" evidence="1">
    <location>
        <begin position="24"/>
        <end position="65"/>
    </location>
</feature>
<dbReference type="EMBL" id="JAKGSG010000034">
    <property type="protein sequence ID" value="MCF4121711.1"/>
    <property type="molecule type" value="Genomic_DNA"/>
</dbReference>
<feature type="chain" id="PRO_5041222381" description="Cyclophilin-like domain-containing protein" evidence="2">
    <location>
        <begin position="23"/>
        <end position="186"/>
    </location>
</feature>
<sequence length="186" mass="19350">MKPSRVSLAASVTLLAVLAGCAATEPAPTSGTASGSPAPPSSAAPTPSPTSSAAESPAEPSDPTQEVIGTVVRFTSDDNQVDVTIDQDTPAVRDFLSMLPLALAVEEFNGREKIAYLPRELDHQGTPGSDPEDGDLIYYTPWGNLGFYYNTAGIGYSDATLHLGTYDAALDQLDLLEGPVTVEVVP</sequence>
<feature type="compositionally biased region" description="Low complexity" evidence="1">
    <location>
        <begin position="26"/>
        <end position="36"/>
    </location>
</feature>
<evidence type="ECO:0000256" key="2">
    <source>
        <dbReference type="SAM" id="SignalP"/>
    </source>
</evidence>
<dbReference type="Proteomes" id="UP001165405">
    <property type="component" value="Unassembled WGS sequence"/>
</dbReference>
<protein>
    <recommendedName>
        <fullName evidence="3">Cyclophilin-like domain-containing protein</fullName>
    </recommendedName>
</protein>
<keyword evidence="5" id="KW-1185">Reference proteome</keyword>
<gene>
    <name evidence="4" type="ORF">L1785_12030</name>
</gene>
<reference evidence="4" key="1">
    <citation type="submission" date="2022-01" db="EMBL/GenBank/DDBJ databases">
        <title>Antribacter sp. nov., isolated from Guizhou of China.</title>
        <authorList>
            <person name="Chengliang C."/>
            <person name="Ya Z."/>
        </authorList>
    </citation>
    <scope>NUCLEOTIDE SEQUENCE</scope>
    <source>
        <strain evidence="4">KLBMP 9083</strain>
    </source>
</reference>
<dbReference type="SUPFAM" id="SSF50891">
    <property type="entry name" value="Cyclophilin-like"/>
    <property type="match status" value="1"/>
</dbReference>
<dbReference type="Pfam" id="PF18050">
    <property type="entry name" value="Cyclophil_like2"/>
    <property type="match status" value="1"/>
</dbReference>
<evidence type="ECO:0000313" key="5">
    <source>
        <dbReference type="Proteomes" id="UP001165405"/>
    </source>
</evidence>
<dbReference type="Gene3D" id="2.40.100.20">
    <property type="match status" value="1"/>
</dbReference>
<dbReference type="RefSeq" id="WP_236089508.1">
    <property type="nucleotide sequence ID" value="NZ_JAKGSG010000034.1"/>
</dbReference>
<dbReference type="AlphaFoldDB" id="A0AA41U7L6"/>